<evidence type="ECO:0000313" key="2">
    <source>
        <dbReference type="EMBL" id="KAG0447747.1"/>
    </source>
</evidence>
<sequence>MAPSSAEALLWKKAFLTLRDETLSSLPPSSVLALLCCHILSHPSDALAAAAASLPPPEVTSDVLLLEELASVVLPCEDSAEPLLQILCLVMLAFGIFLLLSYVGSVRT</sequence>
<dbReference type="EMBL" id="JADCNL010000429">
    <property type="protein sequence ID" value="KAG0447747.1"/>
    <property type="molecule type" value="Genomic_DNA"/>
</dbReference>
<keyword evidence="1" id="KW-1133">Transmembrane helix</keyword>
<comment type="caution">
    <text evidence="2">The sequence shown here is derived from an EMBL/GenBank/DDBJ whole genome shotgun (WGS) entry which is preliminary data.</text>
</comment>
<proteinExistence type="predicted"/>
<protein>
    <submittedName>
        <fullName evidence="2">Uncharacterized protein</fullName>
    </submittedName>
</protein>
<feature type="transmembrane region" description="Helical" evidence="1">
    <location>
        <begin position="83"/>
        <end position="103"/>
    </location>
</feature>
<keyword evidence="3" id="KW-1185">Reference proteome</keyword>
<name>A0A835PC14_VANPL</name>
<keyword evidence="1" id="KW-0812">Transmembrane</keyword>
<accession>A0A835PC14</accession>
<gene>
    <name evidence="2" type="ORF">HPP92_028195</name>
</gene>
<evidence type="ECO:0000256" key="1">
    <source>
        <dbReference type="SAM" id="Phobius"/>
    </source>
</evidence>
<organism evidence="2 3">
    <name type="scientific">Vanilla planifolia</name>
    <name type="common">Vanilla</name>
    <dbReference type="NCBI Taxonomy" id="51239"/>
    <lineage>
        <taxon>Eukaryota</taxon>
        <taxon>Viridiplantae</taxon>
        <taxon>Streptophyta</taxon>
        <taxon>Embryophyta</taxon>
        <taxon>Tracheophyta</taxon>
        <taxon>Spermatophyta</taxon>
        <taxon>Magnoliopsida</taxon>
        <taxon>Liliopsida</taxon>
        <taxon>Asparagales</taxon>
        <taxon>Orchidaceae</taxon>
        <taxon>Vanilloideae</taxon>
        <taxon>Vanilleae</taxon>
        <taxon>Vanilla</taxon>
    </lineage>
</organism>
<dbReference type="Proteomes" id="UP000636800">
    <property type="component" value="Unassembled WGS sequence"/>
</dbReference>
<keyword evidence="1" id="KW-0472">Membrane</keyword>
<reference evidence="2 3" key="1">
    <citation type="journal article" date="2020" name="Nat. Food">
        <title>A phased Vanilla planifolia genome enables genetic improvement of flavour and production.</title>
        <authorList>
            <person name="Hasing T."/>
            <person name="Tang H."/>
            <person name="Brym M."/>
            <person name="Khazi F."/>
            <person name="Huang T."/>
            <person name="Chambers A.H."/>
        </authorList>
    </citation>
    <scope>NUCLEOTIDE SEQUENCE [LARGE SCALE GENOMIC DNA]</scope>
    <source>
        <tissue evidence="2">Leaf</tissue>
    </source>
</reference>
<dbReference type="AlphaFoldDB" id="A0A835PC14"/>
<evidence type="ECO:0000313" key="3">
    <source>
        <dbReference type="Proteomes" id="UP000636800"/>
    </source>
</evidence>